<feature type="domain" description="Pyruvate carboxyltransferase" evidence="11">
    <location>
        <begin position="25"/>
        <end position="307"/>
    </location>
</feature>
<dbReference type="InterPro" id="IPR054691">
    <property type="entry name" value="LeuA/HCS_post-cat"/>
</dbReference>
<dbReference type="PROSITE" id="PS00815">
    <property type="entry name" value="AIPM_HOMOCIT_SYNTH_1"/>
    <property type="match status" value="1"/>
</dbReference>
<dbReference type="Pfam" id="PF00682">
    <property type="entry name" value="HMGL-like"/>
    <property type="match status" value="1"/>
</dbReference>
<dbReference type="AlphaFoldDB" id="A0A7T8BAJ8"/>
<accession>A0A7T8BAJ8</accession>
<keyword evidence="6" id="KW-0100">Branched-chain amino acid biosynthesis</keyword>
<dbReference type="GO" id="GO:0043714">
    <property type="term" value="F:(R)-citramalate synthase activity"/>
    <property type="evidence" value="ECO:0007669"/>
    <property type="project" value="UniProtKB-UniRule"/>
</dbReference>
<comment type="catalytic activity">
    <reaction evidence="7">
        <text>pyruvate + acetyl-CoA + H2O = (3R)-citramalate + CoA + H(+)</text>
        <dbReference type="Rhea" id="RHEA:19045"/>
        <dbReference type="ChEBI" id="CHEBI:15361"/>
        <dbReference type="ChEBI" id="CHEBI:15377"/>
        <dbReference type="ChEBI" id="CHEBI:15378"/>
        <dbReference type="ChEBI" id="CHEBI:30934"/>
        <dbReference type="ChEBI" id="CHEBI:57287"/>
        <dbReference type="ChEBI" id="CHEBI:57288"/>
        <dbReference type="EC" id="2.3.3.21"/>
    </reaction>
</comment>
<evidence type="ECO:0000259" key="11">
    <source>
        <dbReference type="PROSITE" id="PS50991"/>
    </source>
</evidence>
<dbReference type="SUPFAM" id="SSF110921">
    <property type="entry name" value="2-isopropylmalate synthase LeuA, allosteric (dimerisation) domain"/>
    <property type="match status" value="1"/>
</dbReference>
<evidence type="ECO:0000256" key="4">
    <source>
        <dbReference type="ARBA" id="ARBA00022624"/>
    </source>
</evidence>
<evidence type="ECO:0000256" key="3">
    <source>
        <dbReference type="ARBA" id="ARBA00022605"/>
    </source>
</evidence>
<dbReference type="RefSeq" id="WP_215626400.1">
    <property type="nucleotide sequence ID" value="NZ_CP067089.2"/>
</dbReference>
<dbReference type="Gene3D" id="3.20.20.70">
    <property type="entry name" value="Aldolase class I"/>
    <property type="match status" value="1"/>
</dbReference>
<dbReference type="InterPro" id="IPR005675">
    <property type="entry name" value="Citramal_synthase"/>
</dbReference>
<protein>
    <recommendedName>
        <fullName evidence="8">Citramalate synthase</fullName>
        <ecNumber evidence="8">2.3.3.21</ecNumber>
    </recommendedName>
</protein>
<dbReference type="InterPro" id="IPR013709">
    <property type="entry name" value="2-isopropylmalate_synth_dimer"/>
</dbReference>
<dbReference type="Pfam" id="PF08502">
    <property type="entry name" value="LeuA_dimer"/>
    <property type="match status" value="1"/>
</dbReference>
<dbReference type="GO" id="GO:0009097">
    <property type="term" value="P:isoleucine biosynthetic process"/>
    <property type="evidence" value="ECO:0007669"/>
    <property type="project" value="UniProtKB-UniRule"/>
</dbReference>
<feature type="region of interest" description="Disordered" evidence="10">
    <location>
        <begin position="1"/>
        <end position="22"/>
    </location>
</feature>
<dbReference type="InterPro" id="IPR036230">
    <property type="entry name" value="LeuA_allosteric_dom_sf"/>
</dbReference>
<gene>
    <name evidence="12" type="ORF">JFL75_19535</name>
</gene>
<dbReference type="InterPro" id="IPR000891">
    <property type="entry name" value="PYR_CT"/>
</dbReference>
<dbReference type="PANTHER" id="PTHR43538:SF1">
    <property type="entry name" value="(R)-CITRAMALATE SYNTHASE"/>
    <property type="match status" value="1"/>
</dbReference>
<evidence type="ECO:0000256" key="2">
    <source>
        <dbReference type="ARBA" id="ARBA00006154"/>
    </source>
</evidence>
<evidence type="ECO:0000256" key="7">
    <source>
        <dbReference type="ARBA" id="ARBA00048263"/>
    </source>
</evidence>
<evidence type="ECO:0000256" key="8">
    <source>
        <dbReference type="NCBIfam" id="TIGR00977"/>
    </source>
</evidence>
<reference evidence="12" key="1">
    <citation type="submission" date="2021-01" db="EMBL/GenBank/DDBJ databases">
        <title>Description of Breznakiella homolactica.</title>
        <authorList>
            <person name="Song Y."/>
            <person name="Brune A."/>
        </authorList>
    </citation>
    <scope>NUCLEOTIDE SEQUENCE</scope>
    <source>
        <strain evidence="12">RmG30</strain>
    </source>
</reference>
<dbReference type="SUPFAM" id="SSF51569">
    <property type="entry name" value="Aldolase"/>
    <property type="match status" value="1"/>
</dbReference>
<dbReference type="InterPro" id="IPR002034">
    <property type="entry name" value="AIPM/Hcit_synth_CS"/>
</dbReference>
<evidence type="ECO:0000313" key="12">
    <source>
        <dbReference type="EMBL" id="QQO09095.1"/>
    </source>
</evidence>
<organism evidence="12 13">
    <name type="scientific">Breznakiella homolactica</name>
    <dbReference type="NCBI Taxonomy" id="2798577"/>
    <lineage>
        <taxon>Bacteria</taxon>
        <taxon>Pseudomonadati</taxon>
        <taxon>Spirochaetota</taxon>
        <taxon>Spirochaetia</taxon>
        <taxon>Spirochaetales</taxon>
        <taxon>Breznakiellaceae</taxon>
        <taxon>Breznakiella</taxon>
    </lineage>
</organism>
<dbReference type="CDD" id="cd07941">
    <property type="entry name" value="DRE_TIM_LeuA3"/>
    <property type="match status" value="1"/>
</dbReference>
<evidence type="ECO:0000313" key="13">
    <source>
        <dbReference type="Proteomes" id="UP000595917"/>
    </source>
</evidence>
<dbReference type="NCBIfam" id="TIGR00977">
    <property type="entry name" value="citramal_synth"/>
    <property type="match status" value="1"/>
</dbReference>
<dbReference type="Pfam" id="PF22617">
    <property type="entry name" value="HCS_D2"/>
    <property type="match status" value="1"/>
</dbReference>
<keyword evidence="3" id="KW-0028">Amino-acid biosynthesis</keyword>
<evidence type="ECO:0000256" key="10">
    <source>
        <dbReference type="SAM" id="MobiDB-lite"/>
    </source>
</evidence>
<comment type="similarity">
    <text evidence="2 9">Belongs to the alpha-IPM synthase/homocitrate synthase family.</text>
</comment>
<dbReference type="UniPathway" id="UPA00047">
    <property type="reaction ID" value="UER00066"/>
</dbReference>
<dbReference type="Gene3D" id="1.10.238.260">
    <property type="match status" value="1"/>
</dbReference>
<dbReference type="GO" id="GO:0009098">
    <property type="term" value="P:L-leucine biosynthetic process"/>
    <property type="evidence" value="ECO:0007669"/>
    <property type="project" value="InterPro"/>
</dbReference>
<dbReference type="Proteomes" id="UP000595917">
    <property type="component" value="Chromosome"/>
</dbReference>
<evidence type="ECO:0000256" key="6">
    <source>
        <dbReference type="ARBA" id="ARBA00023304"/>
    </source>
</evidence>
<sequence length="567" mass="61399">MEQNRNSGKSPEEHLEKDQRFHPEVEIFDTTLRDGAQGEGITFSVQDKIAVAQALDELGVRWIEAGNPGSNPKDMEFFRIAGELKLENATLCAFGATRKKGTTPGEDPMVKSLLDAGTDAVVLFGKSWDLHVTEVLRVSLEENLAMIAETVAFFKEENKTVIYDAEHFFDGWLANPEYALSTIKAALEAGADRIVLCDTNGGCFPDTIRAGIAAVIQQSESMKVPAVKAGGGSVTASSMIGIHAHNDADMASANTITAVQAGCRHVQGTLVGFGERSGNTALAAVIPSIELKLGLRCLPEGKLERISEITRRVAEIANVAVPDDMPYVGSRAFAHKAGMHADGILKISRSFEHIDPAKVGNDRRFLMSEVGGRSAIAERAKKIDPSITKDHPVTAALASRLKALEAEGWQFEGADASFELLVRRELGKYKPLFKIEGYRVVSEHPSSDALTCSHAWAKVWVDGQAEIAAAEGDGPVNALDGALRRALNHFYPELKQVRLSDFKVRVIDGKDATAAKVRVLIESTDGMSNWSTVGVSADIIEASRAALVDSIEYKLIGDIERRFKAYL</sequence>
<evidence type="ECO:0000256" key="5">
    <source>
        <dbReference type="ARBA" id="ARBA00022679"/>
    </source>
</evidence>
<dbReference type="PROSITE" id="PS50991">
    <property type="entry name" value="PYR_CT"/>
    <property type="match status" value="1"/>
</dbReference>
<comment type="pathway">
    <text evidence="1">Amino-acid biosynthesis; L-isoleucine biosynthesis; 2-oxobutanoate from pyruvate: step 1/3.</text>
</comment>
<dbReference type="KEGG" id="bhc:JFL75_19535"/>
<dbReference type="PANTHER" id="PTHR43538">
    <property type="entry name" value="ALPHA-IPM SYNTHASE/HOMOCITRATE SYNTHASE"/>
    <property type="match status" value="1"/>
</dbReference>
<evidence type="ECO:0000256" key="9">
    <source>
        <dbReference type="RuleBase" id="RU003523"/>
    </source>
</evidence>
<dbReference type="Gene3D" id="3.30.160.270">
    <property type="match status" value="1"/>
</dbReference>
<keyword evidence="4" id="KW-0412">Isoleucine biosynthesis</keyword>
<dbReference type="InterPro" id="IPR013785">
    <property type="entry name" value="Aldolase_TIM"/>
</dbReference>
<dbReference type="EC" id="2.3.3.21" evidence="8"/>
<dbReference type="EMBL" id="CP067089">
    <property type="protein sequence ID" value="QQO09095.1"/>
    <property type="molecule type" value="Genomic_DNA"/>
</dbReference>
<keyword evidence="5 9" id="KW-0808">Transferase</keyword>
<evidence type="ECO:0000256" key="1">
    <source>
        <dbReference type="ARBA" id="ARBA00004743"/>
    </source>
</evidence>
<dbReference type="GO" id="GO:0003852">
    <property type="term" value="F:2-isopropylmalate synthase activity"/>
    <property type="evidence" value="ECO:0007669"/>
    <property type="project" value="InterPro"/>
</dbReference>
<name>A0A7T8BAJ8_9SPIR</name>
<proteinExistence type="inferred from homology"/>
<dbReference type="SMART" id="SM00917">
    <property type="entry name" value="LeuA_dimer"/>
    <property type="match status" value="1"/>
</dbReference>
<feature type="compositionally biased region" description="Basic and acidic residues" evidence="10">
    <location>
        <begin position="10"/>
        <end position="22"/>
    </location>
</feature>
<keyword evidence="13" id="KW-1185">Reference proteome</keyword>